<dbReference type="PROSITE" id="PS00885">
    <property type="entry name" value="EPSP_SYNTHASE_2"/>
    <property type="match status" value="1"/>
</dbReference>
<sequence length="440" mass="45522">MQPRRFSPEGALTGTIRVPGDKSISHRSLMFGALAVGETTVTGLLEGEDVLATAAALRAMGATIERTGDGAWSIHGVGVGALLQPDGALDMGNSGTSTRLLMGLVASHPVTACFIGDASLSRRPMGRVTEPLAQMGARFTTSPGGTLPLMLTGCSPPVPITYRLPVASAQVKSAVLLAGLNTAGITRVIEPVPTRDHTERMLKGFGADLRVEEDKGERVISIHGEAVLHPQTIAVPGDPSSAAFFAVAALITPGSDVTIENVGLNPTRAGLFALLRQMGGQIEEVNAREVGGEPVADLRVRHSALTGISVDPAIAPSMIDEFPVFFVAAAMAEGTTATSGLDELRVKESDRLAAMAAALTSAGARLTEQEDGLTITGTGGEPLPGGDHAPVTTHLDHRIAMSMAVAGLVTRGGVEVDDTRPIATSFPNFMALLDGLQQNR</sequence>
<dbReference type="EMBL" id="RAPF01000006">
    <property type="protein sequence ID" value="RKF19249.1"/>
    <property type="molecule type" value="Genomic_DNA"/>
</dbReference>
<dbReference type="Pfam" id="PF00275">
    <property type="entry name" value="EPSP_synthase"/>
    <property type="match status" value="1"/>
</dbReference>
<comment type="pathway">
    <text evidence="2 9">Metabolic intermediate biosynthesis; chorismate biosynthesis; chorismate from D-erythrose 4-phosphate and phosphoenolpyruvate: step 6/7.</text>
</comment>
<dbReference type="Gene3D" id="3.65.10.10">
    <property type="entry name" value="Enolpyruvate transferase domain"/>
    <property type="match status" value="2"/>
</dbReference>
<evidence type="ECO:0000256" key="3">
    <source>
        <dbReference type="ARBA" id="ARBA00009948"/>
    </source>
</evidence>
<keyword evidence="12" id="KW-1185">Reference proteome</keyword>
<dbReference type="PANTHER" id="PTHR21090">
    <property type="entry name" value="AROM/DEHYDROQUINATE SYNTHASE"/>
    <property type="match status" value="1"/>
</dbReference>
<feature type="binding site" evidence="9">
    <location>
        <position position="27"/>
    </location>
    <ligand>
        <name>3-phosphoshikimate</name>
        <dbReference type="ChEBI" id="CHEBI:145989"/>
    </ligand>
</feature>
<evidence type="ECO:0000259" key="10">
    <source>
        <dbReference type="Pfam" id="PF00275"/>
    </source>
</evidence>
<comment type="subcellular location">
    <subcellularLocation>
        <location evidence="9">Cytoplasm</location>
    </subcellularLocation>
</comment>
<feature type="binding site" evidence="9">
    <location>
        <position position="22"/>
    </location>
    <ligand>
        <name>3-phosphoshikimate</name>
        <dbReference type="ChEBI" id="CHEBI:145989"/>
    </ligand>
</feature>
<protein>
    <recommendedName>
        <fullName evidence="9">3-phosphoshikimate 1-carboxyvinyltransferase</fullName>
        <ecNumber evidence="9">2.5.1.19</ecNumber>
    </recommendedName>
    <alternativeName>
        <fullName evidence="9">5-enolpyruvylshikimate-3-phosphate synthase</fullName>
        <shortName evidence="9">EPSP synthase</shortName>
        <shortName evidence="9">EPSPS</shortName>
    </alternativeName>
</protein>
<dbReference type="FunFam" id="3.65.10.10:FF:000005">
    <property type="entry name" value="3-phosphoshikimate 1-carboxyvinyltransferase"/>
    <property type="match status" value="1"/>
</dbReference>
<keyword evidence="7 9" id="KW-0057">Aromatic amino acid biosynthesis</keyword>
<dbReference type="PIRSF" id="PIRSF000505">
    <property type="entry name" value="EPSPS"/>
    <property type="match status" value="1"/>
</dbReference>
<comment type="caution">
    <text evidence="11">The sequence shown here is derived from an EMBL/GenBank/DDBJ whole genome shotgun (WGS) entry which is preliminary data.</text>
</comment>
<dbReference type="InterPro" id="IPR023193">
    <property type="entry name" value="EPSP_synthase_CS"/>
</dbReference>
<dbReference type="InterPro" id="IPR006264">
    <property type="entry name" value="EPSP_synthase"/>
</dbReference>
<dbReference type="OrthoDB" id="9809920at2"/>
<feature type="binding site" evidence="9">
    <location>
        <position position="320"/>
    </location>
    <ligand>
        <name>3-phosphoshikimate</name>
        <dbReference type="ChEBI" id="CHEBI:145989"/>
    </ligand>
</feature>
<organism evidence="11 12">
    <name type="scientific">Altericroceibacterium spongiae</name>
    <dbReference type="NCBI Taxonomy" id="2320269"/>
    <lineage>
        <taxon>Bacteria</taxon>
        <taxon>Pseudomonadati</taxon>
        <taxon>Pseudomonadota</taxon>
        <taxon>Alphaproteobacteria</taxon>
        <taxon>Sphingomonadales</taxon>
        <taxon>Erythrobacteraceae</taxon>
        <taxon>Altericroceibacterium</taxon>
    </lineage>
</organism>
<feature type="binding site" evidence="9">
    <location>
        <position position="347"/>
    </location>
    <ligand>
        <name>3-phosphoshikimate</name>
        <dbReference type="ChEBI" id="CHEBI:145989"/>
    </ligand>
</feature>
<dbReference type="FunFam" id="3.65.10.10:FF:000006">
    <property type="entry name" value="3-phosphoshikimate 1-carboxyvinyltransferase"/>
    <property type="match status" value="1"/>
</dbReference>
<evidence type="ECO:0000256" key="9">
    <source>
        <dbReference type="HAMAP-Rule" id="MF_00210"/>
    </source>
</evidence>
<reference evidence="11 12" key="1">
    <citation type="submission" date="2018-09" db="EMBL/GenBank/DDBJ databases">
        <title>Altererythrobacter spongiae sp. nov., isolated from a marine sponge.</title>
        <authorList>
            <person name="Zhuang L."/>
            <person name="Luo L."/>
        </authorList>
    </citation>
    <scope>NUCLEOTIDE SEQUENCE [LARGE SCALE GENOMIC DNA]</scope>
    <source>
        <strain evidence="11 12">HN-Y73</strain>
    </source>
</reference>
<dbReference type="GO" id="GO:0009073">
    <property type="term" value="P:aromatic amino acid family biosynthetic process"/>
    <property type="evidence" value="ECO:0007669"/>
    <property type="project" value="UniProtKB-KW"/>
</dbReference>
<feature type="active site" description="Proton acceptor" evidence="9">
    <location>
        <position position="320"/>
    </location>
</feature>
<keyword evidence="6 9" id="KW-0808">Transferase</keyword>
<proteinExistence type="inferred from homology"/>
<dbReference type="GO" id="GO:0005737">
    <property type="term" value="C:cytoplasm"/>
    <property type="evidence" value="ECO:0007669"/>
    <property type="project" value="UniProtKB-SubCell"/>
</dbReference>
<feature type="binding site" evidence="9">
    <location>
        <position position="168"/>
    </location>
    <ligand>
        <name>3-phosphoshikimate</name>
        <dbReference type="ChEBI" id="CHEBI:145989"/>
    </ligand>
</feature>
<evidence type="ECO:0000256" key="8">
    <source>
        <dbReference type="ARBA" id="ARBA00044633"/>
    </source>
</evidence>
<dbReference type="EC" id="2.5.1.19" evidence="9"/>
<feature type="binding site" evidence="9">
    <location>
        <position position="123"/>
    </location>
    <ligand>
        <name>phosphoenolpyruvate</name>
        <dbReference type="ChEBI" id="CHEBI:58702"/>
    </ligand>
</feature>
<feature type="binding site" evidence="9">
    <location>
        <position position="22"/>
    </location>
    <ligand>
        <name>phosphoenolpyruvate</name>
        <dbReference type="ChEBI" id="CHEBI:58702"/>
    </ligand>
</feature>
<evidence type="ECO:0000313" key="11">
    <source>
        <dbReference type="EMBL" id="RKF19249.1"/>
    </source>
</evidence>
<dbReference type="HAMAP" id="MF_00210">
    <property type="entry name" value="EPSP_synth"/>
    <property type="match status" value="1"/>
</dbReference>
<dbReference type="PROSITE" id="PS00104">
    <property type="entry name" value="EPSP_SYNTHASE_1"/>
    <property type="match status" value="1"/>
</dbReference>
<comment type="catalytic activity">
    <reaction evidence="8">
        <text>3-phosphoshikimate + phosphoenolpyruvate = 5-O-(1-carboxyvinyl)-3-phosphoshikimate + phosphate</text>
        <dbReference type="Rhea" id="RHEA:21256"/>
        <dbReference type="ChEBI" id="CHEBI:43474"/>
        <dbReference type="ChEBI" id="CHEBI:57701"/>
        <dbReference type="ChEBI" id="CHEBI:58702"/>
        <dbReference type="ChEBI" id="CHEBI:145989"/>
        <dbReference type="EC" id="2.5.1.19"/>
    </reaction>
    <physiologicalReaction direction="left-to-right" evidence="8">
        <dbReference type="Rhea" id="RHEA:21257"/>
    </physiologicalReaction>
</comment>
<accession>A0A420EEX1</accession>
<dbReference type="InterPro" id="IPR036968">
    <property type="entry name" value="Enolpyruvate_Tfrase_sf"/>
</dbReference>
<dbReference type="InterPro" id="IPR001986">
    <property type="entry name" value="Enolpyruvate_Tfrase_dom"/>
</dbReference>
<evidence type="ECO:0000256" key="4">
    <source>
        <dbReference type="ARBA" id="ARBA00022490"/>
    </source>
</evidence>
<comment type="similarity">
    <text evidence="3 9">Belongs to the EPSP synthase family.</text>
</comment>
<dbReference type="CDD" id="cd01556">
    <property type="entry name" value="EPSP_synthase"/>
    <property type="match status" value="1"/>
</dbReference>
<evidence type="ECO:0000313" key="12">
    <source>
        <dbReference type="Proteomes" id="UP000284395"/>
    </source>
</evidence>
<feature type="binding site" evidence="9">
    <location>
        <position position="351"/>
    </location>
    <ligand>
        <name>phosphoenolpyruvate</name>
        <dbReference type="ChEBI" id="CHEBI:58702"/>
    </ligand>
</feature>
<comment type="caution">
    <text evidence="9">Lacks conserved residue(s) required for the propagation of feature annotation.</text>
</comment>
<dbReference type="NCBIfam" id="TIGR01356">
    <property type="entry name" value="aroA"/>
    <property type="match status" value="1"/>
</dbReference>
<feature type="binding site" evidence="9">
    <location>
        <position position="398"/>
    </location>
    <ligand>
        <name>phosphoenolpyruvate</name>
        <dbReference type="ChEBI" id="CHEBI:58702"/>
    </ligand>
</feature>
<keyword evidence="4 9" id="KW-0963">Cytoplasm</keyword>
<feature type="binding site" evidence="9">
    <location>
        <position position="170"/>
    </location>
    <ligand>
        <name>3-phosphoshikimate</name>
        <dbReference type="ChEBI" id="CHEBI:145989"/>
    </ligand>
</feature>
<feature type="binding site" evidence="9">
    <location>
        <position position="23"/>
    </location>
    <ligand>
        <name>3-phosphoshikimate</name>
        <dbReference type="ChEBI" id="CHEBI:145989"/>
    </ligand>
</feature>
<dbReference type="RefSeq" id="WP_120325190.1">
    <property type="nucleotide sequence ID" value="NZ_RAPF01000006.1"/>
</dbReference>
<evidence type="ECO:0000256" key="5">
    <source>
        <dbReference type="ARBA" id="ARBA00022605"/>
    </source>
</evidence>
<dbReference type="GO" id="GO:0009423">
    <property type="term" value="P:chorismate biosynthetic process"/>
    <property type="evidence" value="ECO:0007669"/>
    <property type="project" value="UniProtKB-UniRule"/>
</dbReference>
<evidence type="ECO:0000256" key="6">
    <source>
        <dbReference type="ARBA" id="ARBA00022679"/>
    </source>
</evidence>
<feature type="binding site" evidence="9">
    <location>
        <position position="170"/>
    </location>
    <ligand>
        <name>phosphoenolpyruvate</name>
        <dbReference type="ChEBI" id="CHEBI:58702"/>
    </ligand>
</feature>
<gene>
    <name evidence="9 11" type="primary">aroA</name>
    <name evidence="11" type="ORF">D6851_12335</name>
</gene>
<evidence type="ECO:0000256" key="2">
    <source>
        <dbReference type="ARBA" id="ARBA00004811"/>
    </source>
</evidence>
<dbReference type="AlphaFoldDB" id="A0A420EEX1"/>
<keyword evidence="5 9" id="KW-0028">Amino-acid biosynthesis</keyword>
<comment type="subunit">
    <text evidence="9">Monomer.</text>
</comment>
<evidence type="ECO:0000256" key="7">
    <source>
        <dbReference type="ARBA" id="ARBA00023141"/>
    </source>
</evidence>
<comment type="function">
    <text evidence="1 9">Catalyzes the transfer of the enolpyruvyl moiety of phosphoenolpyruvate (PEP) to the 5-hydroxyl of shikimate-3-phosphate (S3P) to produce enolpyruvyl shikimate-3-phosphate and inorganic phosphate.</text>
</comment>
<feature type="domain" description="Enolpyruvate transferase" evidence="10">
    <location>
        <begin position="9"/>
        <end position="431"/>
    </location>
</feature>
<feature type="binding site" evidence="9">
    <location>
        <position position="95"/>
    </location>
    <ligand>
        <name>phosphoenolpyruvate</name>
        <dbReference type="ChEBI" id="CHEBI:58702"/>
    </ligand>
</feature>
<dbReference type="Proteomes" id="UP000284395">
    <property type="component" value="Unassembled WGS sequence"/>
</dbReference>
<dbReference type="PANTHER" id="PTHR21090:SF5">
    <property type="entry name" value="PENTAFUNCTIONAL AROM POLYPEPTIDE"/>
    <property type="match status" value="1"/>
</dbReference>
<name>A0A420EEX1_9SPHN</name>
<dbReference type="GO" id="GO:0003866">
    <property type="term" value="F:3-phosphoshikimate 1-carboxyvinyltransferase activity"/>
    <property type="evidence" value="ECO:0007669"/>
    <property type="project" value="UniProtKB-UniRule"/>
</dbReference>
<dbReference type="UniPathway" id="UPA00053">
    <property type="reaction ID" value="UER00089"/>
</dbReference>
<evidence type="ECO:0000256" key="1">
    <source>
        <dbReference type="ARBA" id="ARBA00002174"/>
    </source>
</evidence>
<dbReference type="GO" id="GO:0008652">
    <property type="term" value="P:amino acid biosynthetic process"/>
    <property type="evidence" value="ECO:0007669"/>
    <property type="project" value="UniProtKB-KW"/>
</dbReference>
<dbReference type="InterPro" id="IPR013792">
    <property type="entry name" value="RNA3'P_cycl/enolpyr_Trfase_a/b"/>
</dbReference>
<dbReference type="SUPFAM" id="SSF55205">
    <property type="entry name" value="EPT/RTPC-like"/>
    <property type="match status" value="1"/>
</dbReference>